<evidence type="ECO:0008006" key="3">
    <source>
        <dbReference type="Google" id="ProtNLM"/>
    </source>
</evidence>
<organism evidence="1 2">
    <name type="scientific">Kitasatospora paranensis</name>
    <dbReference type="NCBI Taxonomy" id="258053"/>
    <lineage>
        <taxon>Bacteria</taxon>
        <taxon>Bacillati</taxon>
        <taxon>Actinomycetota</taxon>
        <taxon>Actinomycetes</taxon>
        <taxon>Kitasatosporales</taxon>
        <taxon>Streptomycetaceae</taxon>
        <taxon>Kitasatospora</taxon>
    </lineage>
</organism>
<accession>A0ABW2G9Q8</accession>
<protein>
    <recommendedName>
        <fullName evidence="3">TFIIB-type zinc ribbon-containing protein</fullName>
    </recommendedName>
</protein>
<comment type="caution">
    <text evidence="1">The sequence shown here is derived from an EMBL/GenBank/DDBJ whole genome shotgun (WGS) entry which is preliminary data.</text>
</comment>
<gene>
    <name evidence="1" type="ORF">ACFQMG_36385</name>
</gene>
<keyword evidence="2" id="KW-1185">Reference proteome</keyword>
<dbReference type="RefSeq" id="WP_345705149.1">
    <property type="nucleotide sequence ID" value="NZ_BAABKV010000001.1"/>
</dbReference>
<dbReference type="Proteomes" id="UP001596435">
    <property type="component" value="Unassembled WGS sequence"/>
</dbReference>
<evidence type="ECO:0000313" key="1">
    <source>
        <dbReference type="EMBL" id="MFC7185039.1"/>
    </source>
</evidence>
<reference evidence="2" key="1">
    <citation type="journal article" date="2019" name="Int. J. Syst. Evol. Microbiol.">
        <title>The Global Catalogue of Microorganisms (GCM) 10K type strain sequencing project: providing services to taxonomists for standard genome sequencing and annotation.</title>
        <authorList>
            <consortium name="The Broad Institute Genomics Platform"/>
            <consortium name="The Broad Institute Genome Sequencing Center for Infectious Disease"/>
            <person name="Wu L."/>
            <person name="Ma J."/>
        </authorList>
    </citation>
    <scope>NUCLEOTIDE SEQUENCE [LARGE SCALE GENOMIC DNA]</scope>
    <source>
        <strain evidence="2">CGMCC 1.12859</strain>
    </source>
</reference>
<sequence>MGPHLPLDSALVRCPRCDARAVRTGTRVACAGCGLVRTAGHAFQGPVQVVVDSRCGTCGRAARREVERPQWPDTVRALALRCPCGTVGRHPVEVYPSWWRNQGVDPVSGLALWLRAELRGQVLWALDAEHLAYLEGYLGGEPGFRPGARYGTLGSRLPAWIKQARNRQDVLHRLRRLRALLADT</sequence>
<proteinExistence type="predicted"/>
<dbReference type="EMBL" id="JBHTAJ010000140">
    <property type="protein sequence ID" value="MFC7185039.1"/>
    <property type="molecule type" value="Genomic_DNA"/>
</dbReference>
<evidence type="ECO:0000313" key="2">
    <source>
        <dbReference type="Proteomes" id="UP001596435"/>
    </source>
</evidence>
<name>A0ABW2G9Q8_9ACTN</name>